<evidence type="ECO:0000256" key="4">
    <source>
        <dbReference type="ARBA" id="ARBA00022723"/>
    </source>
</evidence>
<dbReference type="InterPro" id="IPR008250">
    <property type="entry name" value="ATPase_P-typ_transduc_dom_A_sf"/>
</dbReference>
<dbReference type="InterPro" id="IPR036163">
    <property type="entry name" value="HMA_dom_sf"/>
</dbReference>
<dbReference type="GO" id="GO:0043682">
    <property type="term" value="F:P-type divalent copper transporter activity"/>
    <property type="evidence" value="ECO:0007669"/>
    <property type="project" value="TreeGrafter"/>
</dbReference>
<dbReference type="GO" id="GO:0005524">
    <property type="term" value="F:ATP binding"/>
    <property type="evidence" value="ECO:0007669"/>
    <property type="project" value="UniProtKB-UniRule"/>
</dbReference>
<evidence type="ECO:0000256" key="3">
    <source>
        <dbReference type="ARBA" id="ARBA00022692"/>
    </source>
</evidence>
<comment type="subcellular location">
    <subcellularLocation>
        <location evidence="1">Membrane</location>
        <topology evidence="1">Multi-pass membrane protein</topology>
    </subcellularLocation>
</comment>
<evidence type="ECO:0000256" key="5">
    <source>
        <dbReference type="ARBA" id="ARBA00022741"/>
    </source>
</evidence>
<dbReference type="InterPro" id="IPR001757">
    <property type="entry name" value="P_typ_ATPase"/>
</dbReference>
<dbReference type="Pfam" id="PF00403">
    <property type="entry name" value="HMA"/>
    <property type="match status" value="1"/>
</dbReference>
<dbReference type="GO" id="GO:0016887">
    <property type="term" value="F:ATP hydrolysis activity"/>
    <property type="evidence" value="ECO:0007669"/>
    <property type="project" value="InterPro"/>
</dbReference>
<dbReference type="Gene3D" id="3.40.50.1000">
    <property type="entry name" value="HAD superfamily/HAD-like"/>
    <property type="match status" value="1"/>
</dbReference>
<evidence type="ECO:0000256" key="7">
    <source>
        <dbReference type="ARBA" id="ARBA00022967"/>
    </source>
</evidence>
<dbReference type="NCBIfam" id="TIGR01525">
    <property type="entry name" value="ATPase-IB_hvy"/>
    <property type="match status" value="1"/>
</dbReference>
<dbReference type="STRING" id="857342.A0A2T3B131"/>
<dbReference type="Gene3D" id="2.70.150.10">
    <property type="entry name" value="Calcium-transporting ATPase, cytoplasmic transduction domain A"/>
    <property type="match status" value="1"/>
</dbReference>
<dbReference type="Pfam" id="PF00702">
    <property type="entry name" value="Hydrolase"/>
    <property type="match status" value="1"/>
</dbReference>
<organism evidence="12 13">
    <name type="scientific">Amorphotheca resinae ATCC 22711</name>
    <dbReference type="NCBI Taxonomy" id="857342"/>
    <lineage>
        <taxon>Eukaryota</taxon>
        <taxon>Fungi</taxon>
        <taxon>Dikarya</taxon>
        <taxon>Ascomycota</taxon>
        <taxon>Pezizomycotina</taxon>
        <taxon>Leotiomycetes</taxon>
        <taxon>Helotiales</taxon>
        <taxon>Amorphothecaceae</taxon>
        <taxon>Amorphotheca</taxon>
    </lineage>
</organism>
<dbReference type="InterPro" id="IPR023298">
    <property type="entry name" value="ATPase_P-typ_TM_dom_sf"/>
</dbReference>
<accession>A0A2T3B131</accession>
<dbReference type="SUPFAM" id="SSF56784">
    <property type="entry name" value="HAD-like"/>
    <property type="match status" value="1"/>
</dbReference>
<dbReference type="PANTHER" id="PTHR43520">
    <property type="entry name" value="ATP7, ISOFORM B"/>
    <property type="match status" value="1"/>
</dbReference>
<dbReference type="PROSITE" id="PS50846">
    <property type="entry name" value="HMA_2"/>
    <property type="match status" value="1"/>
</dbReference>
<gene>
    <name evidence="12" type="ORF">M430DRAFT_275652</name>
</gene>
<evidence type="ECO:0000313" key="13">
    <source>
        <dbReference type="Proteomes" id="UP000241818"/>
    </source>
</evidence>
<sequence>MTCSSCVGTITKAVQQLEYVGTVEVNLVSNSATVVFKGEEHLTSIKQAIEDVGYEASLDDLVNLDESRKTHIQRTVAIQVVGMYCSHCPPRISDALDKSFGEKVQVESPPTISDPILRISYIPQAPDFTIRQIIASIAAVDAAFEPFIYHPPSLEQRSQKMRAREQRRILLRLALSIVVAIPTFIVGIVLMNLVDSRSPSRQFIMEPMWARRVTTPVYFFAADVFHVRAFKELRAMWRPRSTTPLLRRFYRFGSMNMLISLGTTIAYFSSIAELALAATQTTDTASIAASSSYFNSVVFLTMFLLIGRFLEAYSKAKTGDAVTLLGKLRPTEAILIDPIRSRLQPAEPTTHKTPVDLLDVGDTVKIVHGASPPSDGTIVEGEAKFDESSLTGESRLVAKDVGDGVFTGTVNKGGPISVRISNVSGTSILDQIVRVVRKGQARRAPIERVTDAITSHFVPLVVLIRVSTWIIWLALGLSGSLPASYRDTNVRAVFVIACPCGIGLATPTALFVSGGLAAQHGILVKGGREAFQEASGLDCIVFDKTGTLTEGREPTVTGYECLSADDEKTVLGMVQRLEDSSSHPVGKALVAFCETREAESISVNHITEIPGKGMRGMFMPNSQDQQEVEILLGNEALMFGPHVTATLDVWKEQGKPVALFAMSVPLQSLATSEADTRRTLSAVFAVSDQIRPESASVVQALQSRGIEVWMLSGDNLTTARAIGRMVGISEGNVIAGVLPDQKGEKIRHLQQTLVCKGRRSAGKRATVAMALVYNLVALPIAAGVLYPVKSNGSHIRLDPVWASLAMALSSVSVVYSSLLLRSRLPGVGFRSTEFPQKA</sequence>
<feature type="transmembrane region" description="Helical" evidence="10">
    <location>
        <begin position="213"/>
        <end position="230"/>
    </location>
</feature>
<dbReference type="EMBL" id="KZ679011">
    <property type="protein sequence ID" value="PSS18272.1"/>
    <property type="molecule type" value="Genomic_DNA"/>
</dbReference>
<dbReference type="Proteomes" id="UP000241818">
    <property type="component" value="Unassembled WGS sequence"/>
</dbReference>
<dbReference type="Gene3D" id="3.40.1110.10">
    <property type="entry name" value="Calcium-transporting ATPase, cytoplasmic domain N"/>
    <property type="match status" value="1"/>
</dbReference>
<dbReference type="FunFam" id="2.70.150.10:FF:000068">
    <property type="entry name" value="Copper resistance-associated P-type ATPase"/>
    <property type="match status" value="1"/>
</dbReference>
<dbReference type="NCBIfam" id="TIGR01494">
    <property type="entry name" value="ATPase_P-type"/>
    <property type="match status" value="1"/>
</dbReference>
<keyword evidence="3 10" id="KW-0812">Transmembrane</keyword>
<dbReference type="InterPro" id="IPR059000">
    <property type="entry name" value="ATPase_P-type_domA"/>
</dbReference>
<dbReference type="OrthoDB" id="432719at2759"/>
<keyword evidence="5 10" id="KW-0547">Nucleotide-binding</keyword>
<evidence type="ECO:0000313" key="12">
    <source>
        <dbReference type="EMBL" id="PSS18272.1"/>
    </source>
</evidence>
<evidence type="ECO:0000256" key="1">
    <source>
        <dbReference type="ARBA" id="ARBA00004141"/>
    </source>
</evidence>
<dbReference type="SUPFAM" id="SSF81653">
    <property type="entry name" value="Calcium ATPase, transduction domain A"/>
    <property type="match status" value="1"/>
</dbReference>
<dbReference type="PROSITE" id="PS00154">
    <property type="entry name" value="ATPASE_E1_E2"/>
    <property type="match status" value="1"/>
</dbReference>
<dbReference type="InterPro" id="IPR023299">
    <property type="entry name" value="ATPase_P-typ_cyto_dom_N"/>
</dbReference>
<dbReference type="FunFam" id="3.30.70.100:FF:000001">
    <property type="entry name" value="ATPase copper transporting beta"/>
    <property type="match status" value="1"/>
</dbReference>
<dbReference type="SUPFAM" id="SSF81665">
    <property type="entry name" value="Calcium ATPase, transmembrane domain M"/>
    <property type="match status" value="1"/>
</dbReference>
<comment type="similarity">
    <text evidence="2 10">Belongs to the cation transport ATPase (P-type) (TC 3.A.3) family. Type IB subfamily.</text>
</comment>
<evidence type="ECO:0000256" key="2">
    <source>
        <dbReference type="ARBA" id="ARBA00006024"/>
    </source>
</evidence>
<feature type="transmembrane region" description="Helical" evidence="10">
    <location>
        <begin position="452"/>
        <end position="472"/>
    </location>
</feature>
<dbReference type="GeneID" id="36573735"/>
<dbReference type="CDD" id="cd00371">
    <property type="entry name" value="HMA"/>
    <property type="match status" value="1"/>
</dbReference>
<dbReference type="PRINTS" id="PR00119">
    <property type="entry name" value="CATATPASE"/>
</dbReference>
<feature type="transmembrane region" description="Helical" evidence="10">
    <location>
        <begin position="766"/>
        <end position="788"/>
    </location>
</feature>
<evidence type="ECO:0000256" key="8">
    <source>
        <dbReference type="ARBA" id="ARBA00022989"/>
    </source>
</evidence>
<keyword evidence="13" id="KW-1185">Reference proteome</keyword>
<dbReference type="RefSeq" id="XP_024720624.1">
    <property type="nucleotide sequence ID" value="XM_024865654.1"/>
</dbReference>
<dbReference type="AlphaFoldDB" id="A0A2T3B131"/>
<dbReference type="InParanoid" id="A0A2T3B131"/>
<dbReference type="GO" id="GO:0055070">
    <property type="term" value="P:copper ion homeostasis"/>
    <property type="evidence" value="ECO:0007669"/>
    <property type="project" value="TreeGrafter"/>
</dbReference>
<feature type="transmembrane region" description="Helical" evidence="10">
    <location>
        <begin position="250"/>
        <end position="272"/>
    </location>
</feature>
<evidence type="ECO:0000256" key="9">
    <source>
        <dbReference type="ARBA" id="ARBA00023136"/>
    </source>
</evidence>
<keyword evidence="7" id="KW-1278">Translocase</keyword>
<dbReference type="SUPFAM" id="SSF55008">
    <property type="entry name" value="HMA, heavy metal-associated domain"/>
    <property type="match status" value="1"/>
</dbReference>
<dbReference type="InterPro" id="IPR006121">
    <property type="entry name" value="HMA_dom"/>
</dbReference>
<feature type="domain" description="HMA" evidence="11">
    <location>
        <begin position="1"/>
        <end position="57"/>
    </location>
</feature>
<dbReference type="InterPro" id="IPR023214">
    <property type="entry name" value="HAD_sf"/>
</dbReference>
<keyword evidence="9 10" id="KW-0472">Membrane</keyword>
<dbReference type="InterPro" id="IPR036412">
    <property type="entry name" value="HAD-like_sf"/>
</dbReference>
<evidence type="ECO:0000259" key="11">
    <source>
        <dbReference type="PROSITE" id="PS50846"/>
    </source>
</evidence>
<dbReference type="PANTHER" id="PTHR43520:SF32">
    <property type="entry name" value="COPPER RESISTANCE P-TYPE ATPASE (EUROFUNG)"/>
    <property type="match status" value="1"/>
</dbReference>
<feature type="transmembrane region" description="Helical" evidence="10">
    <location>
        <begin position="292"/>
        <end position="310"/>
    </location>
</feature>
<feature type="transmembrane region" description="Helical" evidence="10">
    <location>
        <begin position="800"/>
        <end position="820"/>
    </location>
</feature>
<name>A0A2T3B131_AMORE</name>
<reference evidence="12 13" key="1">
    <citation type="journal article" date="2018" name="New Phytol.">
        <title>Comparative genomics and transcriptomics depict ericoid mycorrhizal fungi as versatile saprotrophs and plant mutualists.</title>
        <authorList>
            <person name="Martino E."/>
            <person name="Morin E."/>
            <person name="Grelet G.A."/>
            <person name="Kuo A."/>
            <person name="Kohler A."/>
            <person name="Daghino S."/>
            <person name="Barry K.W."/>
            <person name="Cichocki N."/>
            <person name="Clum A."/>
            <person name="Dockter R.B."/>
            <person name="Hainaut M."/>
            <person name="Kuo R.C."/>
            <person name="LaButti K."/>
            <person name="Lindahl B.D."/>
            <person name="Lindquist E.A."/>
            <person name="Lipzen A."/>
            <person name="Khouja H.R."/>
            <person name="Magnuson J."/>
            <person name="Murat C."/>
            <person name="Ohm R.A."/>
            <person name="Singer S.W."/>
            <person name="Spatafora J.W."/>
            <person name="Wang M."/>
            <person name="Veneault-Fourrey C."/>
            <person name="Henrissat B."/>
            <person name="Grigoriev I.V."/>
            <person name="Martin F.M."/>
            <person name="Perotto S."/>
        </authorList>
    </citation>
    <scope>NUCLEOTIDE SEQUENCE [LARGE SCALE GENOMIC DNA]</scope>
    <source>
        <strain evidence="12 13">ATCC 22711</strain>
    </source>
</reference>
<dbReference type="Gene3D" id="3.30.70.100">
    <property type="match status" value="1"/>
</dbReference>
<dbReference type="Pfam" id="PF00122">
    <property type="entry name" value="E1-E2_ATPase"/>
    <property type="match status" value="1"/>
</dbReference>
<feature type="transmembrane region" description="Helical" evidence="10">
    <location>
        <begin position="169"/>
        <end position="193"/>
    </location>
</feature>
<dbReference type="InterPro" id="IPR018303">
    <property type="entry name" value="ATPase_P-typ_P_site"/>
</dbReference>
<feature type="transmembrane region" description="Helical" evidence="10">
    <location>
        <begin position="492"/>
        <end position="518"/>
    </location>
</feature>
<keyword evidence="6 10" id="KW-0067">ATP-binding</keyword>
<proteinExistence type="inferred from homology"/>
<dbReference type="GO" id="GO:0005507">
    <property type="term" value="F:copper ion binding"/>
    <property type="evidence" value="ECO:0007669"/>
    <property type="project" value="TreeGrafter"/>
</dbReference>
<keyword evidence="8 10" id="KW-1133">Transmembrane helix</keyword>
<evidence type="ECO:0000256" key="6">
    <source>
        <dbReference type="ARBA" id="ARBA00022840"/>
    </source>
</evidence>
<protein>
    <recommendedName>
        <fullName evidence="11">HMA domain-containing protein</fullName>
    </recommendedName>
</protein>
<dbReference type="GO" id="GO:0016020">
    <property type="term" value="C:membrane"/>
    <property type="evidence" value="ECO:0007669"/>
    <property type="project" value="UniProtKB-SubCell"/>
</dbReference>
<keyword evidence="4 10" id="KW-0479">Metal-binding</keyword>
<dbReference type="InterPro" id="IPR027256">
    <property type="entry name" value="P-typ_ATPase_IB"/>
</dbReference>
<evidence type="ECO:0000256" key="10">
    <source>
        <dbReference type="RuleBase" id="RU362081"/>
    </source>
</evidence>